<feature type="domain" description="Response regulatory" evidence="18">
    <location>
        <begin position="675"/>
        <end position="790"/>
    </location>
</feature>
<evidence type="ECO:0000259" key="17">
    <source>
        <dbReference type="PROSITE" id="PS50109"/>
    </source>
</evidence>
<comment type="similarity">
    <text evidence="3">In the N-terminal section; belongs to the phytochrome family.</text>
</comment>
<dbReference type="Gene3D" id="3.30.565.10">
    <property type="entry name" value="Histidine kinase-like ATPase, C-terminal domain"/>
    <property type="match status" value="1"/>
</dbReference>
<dbReference type="PROSITE" id="PS50110">
    <property type="entry name" value="RESPONSE_REGULATORY"/>
    <property type="match status" value="2"/>
</dbReference>
<dbReference type="InterPro" id="IPR035965">
    <property type="entry name" value="PAS-like_dom_sf"/>
</dbReference>
<dbReference type="InterPro" id="IPR011006">
    <property type="entry name" value="CheY-like_superfamily"/>
</dbReference>
<dbReference type="InterPro" id="IPR036890">
    <property type="entry name" value="HATPase_C_sf"/>
</dbReference>
<dbReference type="PROSITE" id="PS50113">
    <property type="entry name" value="PAC"/>
    <property type="match status" value="1"/>
</dbReference>
<dbReference type="InterPro" id="IPR036097">
    <property type="entry name" value="HisK_dim/P_sf"/>
</dbReference>
<keyword evidence="5 15" id="KW-0597">Phosphoprotein</keyword>
<dbReference type="Pfam" id="PF01627">
    <property type="entry name" value="Hpt"/>
    <property type="match status" value="1"/>
</dbReference>
<dbReference type="Pfam" id="PF02518">
    <property type="entry name" value="HATPase_c"/>
    <property type="match status" value="1"/>
</dbReference>
<dbReference type="Gene3D" id="3.40.50.2300">
    <property type="match status" value="2"/>
</dbReference>
<evidence type="ECO:0000259" key="19">
    <source>
        <dbReference type="PROSITE" id="PS50112"/>
    </source>
</evidence>
<keyword evidence="9" id="KW-0067">ATP-binding</keyword>
<evidence type="ECO:0000256" key="16">
    <source>
        <dbReference type="SAM" id="MobiDB-lite"/>
    </source>
</evidence>
<feature type="compositionally biased region" description="Low complexity" evidence="16">
    <location>
        <begin position="942"/>
        <end position="954"/>
    </location>
</feature>
<dbReference type="GO" id="GO:0000155">
    <property type="term" value="F:phosphorelay sensor kinase activity"/>
    <property type="evidence" value="ECO:0007669"/>
    <property type="project" value="InterPro"/>
</dbReference>
<keyword evidence="8" id="KW-0418">Kinase</keyword>
<dbReference type="AlphaFoldDB" id="A0A930V417"/>
<dbReference type="SUPFAM" id="SSF55785">
    <property type="entry name" value="PYP-like sensor domain (PAS domain)"/>
    <property type="match status" value="2"/>
</dbReference>
<evidence type="ECO:0000256" key="9">
    <source>
        <dbReference type="ARBA" id="ARBA00022840"/>
    </source>
</evidence>
<dbReference type="NCBIfam" id="TIGR00229">
    <property type="entry name" value="sensory_box"/>
    <property type="match status" value="1"/>
</dbReference>
<dbReference type="CDD" id="cd00130">
    <property type="entry name" value="PAS"/>
    <property type="match status" value="1"/>
</dbReference>
<dbReference type="Gene3D" id="3.30.450.20">
    <property type="entry name" value="PAS domain"/>
    <property type="match status" value="2"/>
</dbReference>
<dbReference type="RefSeq" id="WP_194504685.1">
    <property type="nucleotide sequence ID" value="NZ_JADIVZ010000011.1"/>
</dbReference>
<evidence type="ECO:0000256" key="13">
    <source>
        <dbReference type="ARBA" id="ARBA00074306"/>
    </source>
</evidence>
<evidence type="ECO:0000313" key="22">
    <source>
        <dbReference type="EMBL" id="MBF4163427.1"/>
    </source>
</evidence>
<feature type="region of interest" description="Disordered" evidence="16">
    <location>
        <begin position="932"/>
        <end position="954"/>
    </location>
</feature>
<dbReference type="CDD" id="cd17546">
    <property type="entry name" value="REC_hyHK_CKI1_RcsC-like"/>
    <property type="match status" value="1"/>
</dbReference>
<dbReference type="SMART" id="SM00448">
    <property type="entry name" value="REC"/>
    <property type="match status" value="2"/>
</dbReference>
<dbReference type="SMART" id="SM00387">
    <property type="entry name" value="HATPase_c"/>
    <property type="match status" value="1"/>
</dbReference>
<dbReference type="SUPFAM" id="SSF47384">
    <property type="entry name" value="Homodimeric domain of signal transducing histidine kinase"/>
    <property type="match status" value="1"/>
</dbReference>
<dbReference type="Gene3D" id="1.20.120.160">
    <property type="entry name" value="HPT domain"/>
    <property type="match status" value="1"/>
</dbReference>
<dbReference type="PROSITE" id="PS50894">
    <property type="entry name" value="HPT"/>
    <property type="match status" value="1"/>
</dbReference>
<evidence type="ECO:0000256" key="8">
    <source>
        <dbReference type="ARBA" id="ARBA00022777"/>
    </source>
</evidence>
<comment type="subunit">
    <text evidence="11">At low DSF concentrations, interacts with RpfF.</text>
</comment>
<dbReference type="Pfam" id="PF08448">
    <property type="entry name" value="PAS_4"/>
    <property type="match status" value="1"/>
</dbReference>
<dbReference type="InterPro" id="IPR013655">
    <property type="entry name" value="PAS_fold_3"/>
</dbReference>
<dbReference type="InterPro" id="IPR001610">
    <property type="entry name" value="PAC"/>
</dbReference>
<reference evidence="22" key="1">
    <citation type="submission" date="2020-11" db="EMBL/GenBank/DDBJ databases">
        <title>Nocardioides sp. CBS4Y-1, whole genome shotgun sequence.</title>
        <authorList>
            <person name="Tuo L."/>
        </authorList>
    </citation>
    <scope>NUCLEOTIDE SEQUENCE</scope>
    <source>
        <strain evidence="22">CBS4Y-1</strain>
    </source>
</reference>
<proteinExistence type="inferred from homology"/>
<name>A0A930V417_9ACTN</name>
<accession>A0A930V417</accession>
<dbReference type="CDD" id="cd16922">
    <property type="entry name" value="HATPase_EvgS-ArcB-TorS-like"/>
    <property type="match status" value="1"/>
</dbReference>
<evidence type="ECO:0000259" key="20">
    <source>
        <dbReference type="PROSITE" id="PS50113"/>
    </source>
</evidence>
<dbReference type="Gene3D" id="1.10.287.130">
    <property type="match status" value="1"/>
</dbReference>
<evidence type="ECO:0000313" key="23">
    <source>
        <dbReference type="Proteomes" id="UP000656804"/>
    </source>
</evidence>
<dbReference type="InterPro" id="IPR003661">
    <property type="entry name" value="HisK_dim/P_dom"/>
</dbReference>
<dbReference type="PROSITE" id="PS50112">
    <property type="entry name" value="PAS"/>
    <property type="match status" value="1"/>
</dbReference>
<feature type="domain" description="PAS" evidence="19">
    <location>
        <begin position="4"/>
        <end position="48"/>
    </location>
</feature>
<dbReference type="FunFam" id="3.30.565.10:FF:000010">
    <property type="entry name" value="Sensor histidine kinase RcsC"/>
    <property type="match status" value="1"/>
</dbReference>
<feature type="domain" description="PAC" evidence="20">
    <location>
        <begin position="81"/>
        <end position="133"/>
    </location>
</feature>
<evidence type="ECO:0000256" key="10">
    <source>
        <dbReference type="ARBA" id="ARBA00023012"/>
    </source>
</evidence>
<dbReference type="GO" id="GO:0005886">
    <property type="term" value="C:plasma membrane"/>
    <property type="evidence" value="ECO:0007669"/>
    <property type="project" value="UniProtKB-SubCell"/>
</dbReference>
<keyword evidence="23" id="KW-1185">Reference proteome</keyword>
<evidence type="ECO:0000256" key="12">
    <source>
        <dbReference type="ARBA" id="ARBA00068150"/>
    </source>
</evidence>
<dbReference type="Pfam" id="PF00512">
    <property type="entry name" value="HisKA"/>
    <property type="match status" value="1"/>
</dbReference>
<dbReference type="Pfam" id="PF00072">
    <property type="entry name" value="Response_reg"/>
    <property type="match status" value="2"/>
</dbReference>
<evidence type="ECO:0000256" key="15">
    <source>
        <dbReference type="PROSITE-ProRule" id="PRU00169"/>
    </source>
</evidence>
<dbReference type="GO" id="GO:0005524">
    <property type="term" value="F:ATP binding"/>
    <property type="evidence" value="ECO:0007669"/>
    <property type="project" value="UniProtKB-KW"/>
</dbReference>
<comment type="subcellular location">
    <subcellularLocation>
        <location evidence="2">Cell membrane</location>
    </subcellularLocation>
</comment>
<dbReference type="InterPro" id="IPR008207">
    <property type="entry name" value="Sig_transdc_His_kin_Hpt_dom"/>
</dbReference>
<keyword evidence="7" id="KW-0547">Nucleotide-binding</keyword>
<evidence type="ECO:0000256" key="6">
    <source>
        <dbReference type="ARBA" id="ARBA00022679"/>
    </source>
</evidence>
<feature type="region of interest" description="Disordered" evidence="16">
    <location>
        <begin position="969"/>
        <end position="989"/>
    </location>
</feature>
<keyword evidence="10" id="KW-0902">Two-component regulatory system</keyword>
<feature type="modified residue" description="4-aspartylphosphate" evidence="15">
    <location>
        <position position="724"/>
    </location>
</feature>
<dbReference type="SMART" id="SM00388">
    <property type="entry name" value="HisKA"/>
    <property type="match status" value="1"/>
</dbReference>
<comment type="caution">
    <text evidence="22">The sequence shown here is derived from an EMBL/GenBank/DDBJ whole genome shotgun (WGS) entry which is preliminary data.</text>
</comment>
<dbReference type="Proteomes" id="UP000656804">
    <property type="component" value="Unassembled WGS sequence"/>
</dbReference>
<evidence type="ECO:0000256" key="2">
    <source>
        <dbReference type="ARBA" id="ARBA00004236"/>
    </source>
</evidence>
<evidence type="ECO:0000256" key="7">
    <source>
        <dbReference type="ARBA" id="ARBA00022741"/>
    </source>
</evidence>
<dbReference type="InterPro" id="IPR013656">
    <property type="entry name" value="PAS_4"/>
</dbReference>
<dbReference type="SMART" id="SM00086">
    <property type="entry name" value="PAC"/>
    <property type="match status" value="2"/>
</dbReference>
<dbReference type="PANTHER" id="PTHR45339:SF5">
    <property type="entry name" value="HISTIDINE KINASE"/>
    <property type="match status" value="1"/>
</dbReference>
<dbReference type="SUPFAM" id="SSF52172">
    <property type="entry name" value="CheY-like"/>
    <property type="match status" value="2"/>
</dbReference>
<dbReference type="FunFam" id="1.10.287.130:FF:000002">
    <property type="entry name" value="Two-component osmosensing histidine kinase"/>
    <property type="match status" value="1"/>
</dbReference>
<dbReference type="InterPro" id="IPR004358">
    <property type="entry name" value="Sig_transdc_His_kin-like_C"/>
</dbReference>
<feature type="modified residue" description="4-aspartylphosphate" evidence="15">
    <location>
        <position position="859"/>
    </location>
</feature>
<dbReference type="CDD" id="cd00082">
    <property type="entry name" value="HisKA"/>
    <property type="match status" value="1"/>
</dbReference>
<dbReference type="InterPro" id="IPR005467">
    <property type="entry name" value="His_kinase_dom"/>
</dbReference>
<evidence type="ECO:0000256" key="1">
    <source>
        <dbReference type="ARBA" id="ARBA00000085"/>
    </source>
</evidence>
<dbReference type="PANTHER" id="PTHR45339">
    <property type="entry name" value="HYBRID SIGNAL TRANSDUCTION HISTIDINE KINASE J"/>
    <property type="match status" value="1"/>
</dbReference>
<dbReference type="SMART" id="SM00091">
    <property type="entry name" value="PAS"/>
    <property type="match status" value="2"/>
</dbReference>
<dbReference type="SUPFAM" id="SSF47226">
    <property type="entry name" value="Histidine-containing phosphotransfer domain, HPT domain"/>
    <property type="match status" value="1"/>
</dbReference>
<evidence type="ECO:0000256" key="11">
    <source>
        <dbReference type="ARBA" id="ARBA00064003"/>
    </source>
</evidence>
<gene>
    <name evidence="22" type="ORF">ISG29_17185</name>
</gene>
<evidence type="ECO:0000259" key="18">
    <source>
        <dbReference type="PROSITE" id="PS50110"/>
    </source>
</evidence>
<feature type="modified residue" description="Phosphohistidine" evidence="14">
    <location>
        <position position="1049"/>
    </location>
</feature>
<dbReference type="InterPro" id="IPR036641">
    <property type="entry name" value="HPT_dom_sf"/>
</dbReference>
<organism evidence="22 23">
    <name type="scientific">Nocardioides acrostichi</name>
    <dbReference type="NCBI Taxonomy" id="2784339"/>
    <lineage>
        <taxon>Bacteria</taxon>
        <taxon>Bacillati</taxon>
        <taxon>Actinomycetota</taxon>
        <taxon>Actinomycetes</taxon>
        <taxon>Propionibacteriales</taxon>
        <taxon>Nocardioidaceae</taxon>
        <taxon>Nocardioides</taxon>
    </lineage>
</organism>
<keyword evidence="6" id="KW-0808">Transferase</keyword>
<evidence type="ECO:0000256" key="5">
    <source>
        <dbReference type="ARBA" id="ARBA00022553"/>
    </source>
</evidence>
<dbReference type="InterPro" id="IPR000700">
    <property type="entry name" value="PAS-assoc_C"/>
</dbReference>
<sequence>MLTGEQWSRRVMDAADEGIWVVDPQGRTVDANAAAARLLGRALEEMPGLSVAETLDDLGRAQWQAHLDAVRRSGASVGDHHEVECLLHRPDGTELWATVRQGFLLDETGGLEALVLTFTDHSERRRLLAELRLIEQRQREAEYIARLGSWTWSPDGGFQFSEGVRRLYGDRVEQVFASYDSFLAALHPEDVDRVQAAVTAAGEAGEPFEFEARVHGPHGWMWIRGRGLSEYDADGTLVSVTGVHQDITRARDTDDALQDLVTQNSLMQALATAANEATSLHDVLGQAKHLVLLHDDWDRARAYTPDGLGGLSPYHVDDADRLEDEQQTEPGLLARERRAAADALNSREAVWDDETRLTVAFPILLDDEVVAVVAITSRPPLYRHEMIASMTTQVADQLARVAERERQALAVAEARDRAVEASRHKSEFLATMSHEIRTPLNGIVGLTELLGRTQLDDKQRHLVSGVDLSGRQLMAVINDILDFSKIEAGHLSLEEVDFEVRTVLDQVSGVVGEAARAKGLDLGVSCAPDVPEVVNGDPTRLLQVLINLGSNAVKFTSSGGVDIRASVVATADQGRGLVLGVEVRDTGVGVDPERAASIFQPFSQADASTTRRYGGTGLGLAICREIVTATGGDIGVRPAQGGGSVFWFEMPLASSRGTRMDDPAAGVRTQLEGLQVLVVDDVATNREILTEQLSWWGVDPIAVPDAASALQVVRQRRVDVVVLDMAMPEIDGLMLADLLRREPATGDARLVMLTSGLPLPSATLAEHGIRECLSKPVPSGALRDLLLRVRPGVTRGEVGVAETMVTRPGRVLVVEDNEINRVVATGFLESWGLRPDTAVDGVEALEMLERSSYDLVLMDVQMPRLDGYATTRALRERERAGDARRTPVVAMTASAVRGERERALEAGMDDFLTKPVVGVRLSAVVERWLPTVETTEDPAAPDDPGAADAGAAGAGAADAGAADAGTADAGAADAGAAGPAPGAEANAAAPPADASLVVLDVERLDELAELSPDGRYLRTAVGRFGDRATALVDDVRDAPDEESRGRAAHALAGAASNLGLVRLTDLARGIETRARAGEVGPTPPDLEEASLREALEEGQAALTMYVADRGWADQEPSP</sequence>
<protein>
    <recommendedName>
        <fullName evidence="13">Circadian input-output histidine kinase CikA</fullName>
        <ecNumber evidence="4">2.7.13.3</ecNumber>
    </recommendedName>
    <alternativeName>
        <fullName evidence="12">Sensory/regulatory protein RpfC</fullName>
    </alternativeName>
</protein>
<dbReference type="EMBL" id="JADIVZ010000011">
    <property type="protein sequence ID" value="MBF4163427.1"/>
    <property type="molecule type" value="Genomic_DNA"/>
</dbReference>
<dbReference type="SUPFAM" id="SSF55874">
    <property type="entry name" value="ATPase domain of HSP90 chaperone/DNA topoisomerase II/histidine kinase"/>
    <property type="match status" value="1"/>
</dbReference>
<dbReference type="EC" id="2.7.13.3" evidence="4"/>
<feature type="domain" description="Response regulatory" evidence="18">
    <location>
        <begin position="810"/>
        <end position="929"/>
    </location>
</feature>
<dbReference type="PROSITE" id="PS50109">
    <property type="entry name" value="HIS_KIN"/>
    <property type="match status" value="1"/>
</dbReference>
<dbReference type="PRINTS" id="PR00344">
    <property type="entry name" value="BCTRLSENSOR"/>
</dbReference>
<evidence type="ECO:0000256" key="14">
    <source>
        <dbReference type="PROSITE-ProRule" id="PRU00110"/>
    </source>
</evidence>
<dbReference type="InterPro" id="IPR000014">
    <property type="entry name" value="PAS"/>
</dbReference>
<evidence type="ECO:0000256" key="4">
    <source>
        <dbReference type="ARBA" id="ARBA00012438"/>
    </source>
</evidence>
<comment type="catalytic activity">
    <reaction evidence="1">
        <text>ATP + protein L-histidine = ADP + protein N-phospho-L-histidine.</text>
        <dbReference type="EC" id="2.7.13.3"/>
    </reaction>
</comment>
<dbReference type="InterPro" id="IPR003594">
    <property type="entry name" value="HATPase_dom"/>
</dbReference>
<feature type="domain" description="Histidine kinase" evidence="17">
    <location>
        <begin position="431"/>
        <end position="654"/>
    </location>
</feature>
<evidence type="ECO:0000259" key="21">
    <source>
        <dbReference type="PROSITE" id="PS50894"/>
    </source>
</evidence>
<feature type="domain" description="HPt" evidence="21">
    <location>
        <begin position="1009"/>
        <end position="1109"/>
    </location>
</feature>
<dbReference type="Gene3D" id="2.10.70.100">
    <property type="match status" value="1"/>
</dbReference>
<evidence type="ECO:0000256" key="3">
    <source>
        <dbReference type="ARBA" id="ARBA00006402"/>
    </source>
</evidence>
<dbReference type="Pfam" id="PF08447">
    <property type="entry name" value="PAS_3"/>
    <property type="match status" value="1"/>
</dbReference>
<dbReference type="InterPro" id="IPR001789">
    <property type="entry name" value="Sig_transdc_resp-reg_receiver"/>
</dbReference>